<keyword evidence="1" id="KW-1133">Transmembrane helix</keyword>
<accession>A0A9Q8X298</accession>
<keyword evidence="1" id="KW-0472">Membrane</keyword>
<proteinExistence type="predicted"/>
<evidence type="ECO:0000313" key="2">
    <source>
        <dbReference type="EMBL" id="URQ63032.1"/>
    </source>
</evidence>
<dbReference type="SUPFAM" id="SSF103473">
    <property type="entry name" value="MFS general substrate transporter"/>
    <property type="match status" value="1"/>
</dbReference>
<keyword evidence="3" id="KW-1185">Reference proteome</keyword>
<feature type="transmembrane region" description="Helical" evidence="1">
    <location>
        <begin position="44"/>
        <end position="64"/>
    </location>
</feature>
<evidence type="ECO:0000313" key="3">
    <source>
        <dbReference type="Proteomes" id="UP001056381"/>
    </source>
</evidence>
<gene>
    <name evidence="2" type="ORF">M9B40_04740</name>
</gene>
<feature type="transmembrane region" description="Helical" evidence="1">
    <location>
        <begin position="76"/>
        <end position="94"/>
    </location>
</feature>
<feature type="transmembrane region" description="Helical" evidence="1">
    <location>
        <begin position="223"/>
        <end position="240"/>
    </location>
</feature>
<dbReference type="InterPro" id="IPR036259">
    <property type="entry name" value="MFS_trans_sf"/>
</dbReference>
<feature type="transmembrane region" description="Helical" evidence="1">
    <location>
        <begin position="397"/>
        <end position="425"/>
    </location>
</feature>
<feature type="transmembrane region" description="Helical" evidence="1">
    <location>
        <begin position="135"/>
        <end position="158"/>
    </location>
</feature>
<sequence length="440" mass="49263">MTSYFSKNTIFTGLFFFFALFSLFVLRPFRNTIAADIGTGDLTFYLLIVVVVMLLVNPIYSLIVSRVRLSKLVPSIYGFFILCLCGFYFTYSYLPDIFAVKTIFYVWYNIFNFFVVAIFWAMTVNSFDIEDGKKFFGIISGFGSLGASCGGALVDGFLYDKENLSLLIAVSSLLLSIFFSSHVQRKEITLNTSGDNMLVAGLIPSSALEQFSQIRTNPLIRQFVLYAFVWTCLSTALWFFQLEIINNYTMELAQDQKAIQGLEDEEKLANFLSAEKTRIFGRADSIVPLITLFVQIFLAASILKSKMLGIKFVLTVYGLIFSLAFLAVSGYFSDYLLASSAVLIFLILQGVMRPFEYGLNKPAREAVYTTLNSKEKYKSTVFIDTFTNRFGDASGGLLFNMLFSLGLVAYVAPLAIIPLAIYLMYLGLGISKSVSVVKSK</sequence>
<protein>
    <recommendedName>
        <fullName evidence="4">MFS transporter</fullName>
    </recommendedName>
</protein>
<dbReference type="AlphaFoldDB" id="A0A9Q8X298"/>
<evidence type="ECO:0008006" key="4">
    <source>
        <dbReference type="Google" id="ProtNLM"/>
    </source>
</evidence>
<reference evidence="2" key="1">
    <citation type="submission" date="2022-05" db="EMBL/GenBank/DDBJ databases">
        <title>Single-amplified genomics reveal most streamlined microbe among free-living bacteria.</title>
        <authorList>
            <person name="Roda-Garcia J."/>
            <person name="Haro-Moreno J.M."/>
            <person name="Rodriguez-Valera F."/>
            <person name="Almagro-Moreno S."/>
            <person name="Lopez-Perez M."/>
        </authorList>
    </citation>
    <scope>NUCLEOTIDE SEQUENCE</scope>
    <source>
        <strain evidence="2">TMED112-D2-2</strain>
    </source>
</reference>
<evidence type="ECO:0000256" key="1">
    <source>
        <dbReference type="SAM" id="Phobius"/>
    </source>
</evidence>
<keyword evidence="1" id="KW-0812">Transmembrane</keyword>
<organism evidence="2 3">
    <name type="scientific">SAR86 cluster bacterium</name>
    <dbReference type="NCBI Taxonomy" id="2030880"/>
    <lineage>
        <taxon>Bacteria</taxon>
        <taxon>Pseudomonadati</taxon>
        <taxon>Pseudomonadota</taxon>
        <taxon>Gammaproteobacteria</taxon>
        <taxon>SAR86 cluster</taxon>
    </lineage>
</organism>
<dbReference type="PANTHER" id="PTHR43596:SF1">
    <property type="entry name" value="ADP,ATP CARRIER PROTEIN"/>
    <property type="match status" value="1"/>
</dbReference>
<name>A0A9Q8X298_9GAMM</name>
<dbReference type="PANTHER" id="PTHR43596">
    <property type="entry name" value="ADP,ATP CARRIER PROTEIN"/>
    <property type="match status" value="1"/>
</dbReference>
<dbReference type="Proteomes" id="UP001056381">
    <property type="component" value="Chromosome"/>
</dbReference>
<feature type="transmembrane region" description="Helical" evidence="1">
    <location>
        <begin position="310"/>
        <end position="329"/>
    </location>
</feature>
<feature type="transmembrane region" description="Helical" evidence="1">
    <location>
        <begin position="106"/>
        <end position="123"/>
    </location>
</feature>
<feature type="transmembrane region" description="Helical" evidence="1">
    <location>
        <begin position="285"/>
        <end position="303"/>
    </location>
</feature>
<dbReference type="EMBL" id="CP097966">
    <property type="protein sequence ID" value="URQ63032.1"/>
    <property type="molecule type" value="Genomic_DNA"/>
</dbReference>
<feature type="transmembrane region" description="Helical" evidence="1">
    <location>
        <begin position="164"/>
        <end position="183"/>
    </location>
</feature>